<comment type="subunit">
    <text evidence="6">Monomer.</text>
</comment>
<dbReference type="PANTHER" id="PTHR42698">
    <property type="entry name" value="GTPASE ERA"/>
    <property type="match status" value="1"/>
</dbReference>
<dbReference type="PROSITE" id="PS51713">
    <property type="entry name" value="G_ERA"/>
    <property type="match status" value="1"/>
</dbReference>
<evidence type="ECO:0000256" key="2">
    <source>
        <dbReference type="ARBA" id="ARBA00020484"/>
    </source>
</evidence>
<dbReference type="NCBIfam" id="TIGR00231">
    <property type="entry name" value="small_GTP"/>
    <property type="match status" value="1"/>
</dbReference>
<sequence>MTDSRPSPPFRRGYVSIVGRPNVGKSTLLNKILGQKLSITSRKPQTTRHRILGIKTTASCQAIWLDTPGLDFQSKRTINRYMNRTATGTMTGVDLAVFVVEAKSWTQWDDQVRDRLANTDTPVILVVNKIDRISQKKQLLPLLDRANREGNYKSIVPLSAQRGDNVPLLETLVGENLPEGEALFPKDQLTDRSERFFASELIREKLTRNLGQELPYRLTVRIEQWSEQPELIRIDAVIWVERPGQKAIVIGKQGKMLKIAGSQARLEMEKLFGKKVFLQLWTKIRAGWSEDDAALRVVLE</sequence>
<dbReference type="GO" id="GO:0005829">
    <property type="term" value="C:cytosol"/>
    <property type="evidence" value="ECO:0007669"/>
    <property type="project" value="TreeGrafter"/>
</dbReference>
<name>A0A450T4K9_9GAMM</name>
<dbReference type="InterPro" id="IPR009019">
    <property type="entry name" value="KH_sf_prok-type"/>
</dbReference>
<comment type="subcellular location">
    <subcellularLocation>
        <location evidence="6">Cytoplasm</location>
    </subcellularLocation>
    <subcellularLocation>
        <location evidence="6">Cell membrane</location>
        <topology evidence="6">Peripheral membrane protein</topology>
    </subcellularLocation>
</comment>
<dbReference type="GO" id="GO:0005886">
    <property type="term" value="C:plasma membrane"/>
    <property type="evidence" value="ECO:0007669"/>
    <property type="project" value="UniProtKB-SubCell"/>
</dbReference>
<evidence type="ECO:0000256" key="5">
    <source>
        <dbReference type="ARBA" id="ARBA00023134"/>
    </source>
</evidence>
<evidence type="ECO:0000259" key="10">
    <source>
        <dbReference type="PROSITE" id="PS51713"/>
    </source>
</evidence>
<proteinExistence type="inferred from homology"/>
<dbReference type="GO" id="GO:0043024">
    <property type="term" value="F:ribosomal small subunit binding"/>
    <property type="evidence" value="ECO:0007669"/>
    <property type="project" value="TreeGrafter"/>
</dbReference>
<comment type="similarity">
    <text evidence="1 6 7 8">Belongs to the TRAFAC class TrmE-Era-EngA-EngB-Septin-like GTPase superfamily. Era GTPase family.</text>
</comment>
<feature type="region of interest" description="G2" evidence="7">
    <location>
        <begin position="45"/>
        <end position="49"/>
    </location>
</feature>
<keyword evidence="6" id="KW-0472">Membrane</keyword>
<feature type="region of interest" description="G4" evidence="7">
    <location>
        <begin position="128"/>
        <end position="131"/>
    </location>
</feature>
<dbReference type="NCBIfam" id="TIGR00436">
    <property type="entry name" value="era"/>
    <property type="match status" value="1"/>
</dbReference>
<protein>
    <recommendedName>
        <fullName evidence="2 6">GTPase Era</fullName>
    </recommendedName>
</protein>
<dbReference type="EMBL" id="CAADFA010000291">
    <property type="protein sequence ID" value="VFJ61302.1"/>
    <property type="molecule type" value="Genomic_DNA"/>
</dbReference>
<dbReference type="SUPFAM" id="SSF54814">
    <property type="entry name" value="Prokaryotic type KH domain (KH-domain type II)"/>
    <property type="match status" value="1"/>
</dbReference>
<evidence type="ECO:0000256" key="1">
    <source>
        <dbReference type="ARBA" id="ARBA00007921"/>
    </source>
</evidence>
<dbReference type="InterPro" id="IPR005662">
    <property type="entry name" value="GTPase_Era-like"/>
</dbReference>
<dbReference type="AlphaFoldDB" id="A0A450T4K9"/>
<dbReference type="InterPro" id="IPR030388">
    <property type="entry name" value="G_ERA_dom"/>
</dbReference>
<dbReference type="Gene3D" id="3.30.300.20">
    <property type="match status" value="1"/>
</dbReference>
<dbReference type="InterPro" id="IPR004044">
    <property type="entry name" value="KH_dom_type_2"/>
</dbReference>
<dbReference type="PROSITE" id="PS50823">
    <property type="entry name" value="KH_TYPE_2"/>
    <property type="match status" value="1"/>
</dbReference>
<dbReference type="CDD" id="cd04163">
    <property type="entry name" value="Era"/>
    <property type="match status" value="1"/>
</dbReference>
<dbReference type="NCBIfam" id="NF000908">
    <property type="entry name" value="PRK00089.1"/>
    <property type="match status" value="1"/>
</dbReference>
<dbReference type="InterPro" id="IPR005225">
    <property type="entry name" value="Small_GTP-bd"/>
</dbReference>
<feature type="region of interest" description="G3" evidence="7">
    <location>
        <begin position="66"/>
        <end position="69"/>
    </location>
</feature>
<dbReference type="EMBL" id="CAADEZ010000476">
    <property type="protein sequence ID" value="VFJ68547.1"/>
    <property type="molecule type" value="Genomic_DNA"/>
</dbReference>
<keyword evidence="6" id="KW-1003">Cell membrane</keyword>
<evidence type="ECO:0000256" key="8">
    <source>
        <dbReference type="RuleBase" id="RU003761"/>
    </source>
</evidence>
<feature type="domain" description="Era-type G" evidence="10">
    <location>
        <begin position="11"/>
        <end position="179"/>
    </location>
</feature>
<evidence type="ECO:0000313" key="12">
    <source>
        <dbReference type="EMBL" id="VFJ68547.1"/>
    </source>
</evidence>
<keyword evidence="6" id="KW-0699">rRNA-binding</keyword>
<reference evidence="11" key="1">
    <citation type="submission" date="2019-02" db="EMBL/GenBank/DDBJ databases">
        <authorList>
            <person name="Gruber-Vodicka R. H."/>
            <person name="Seah K. B. B."/>
        </authorList>
    </citation>
    <scope>NUCLEOTIDE SEQUENCE</scope>
    <source>
        <strain evidence="12">BECK_BZ163</strain>
        <strain evidence="13">BECK_BZ164</strain>
        <strain evidence="11">BECK_BZ165</strain>
    </source>
</reference>
<dbReference type="GO" id="GO:0000028">
    <property type="term" value="P:ribosomal small subunit assembly"/>
    <property type="evidence" value="ECO:0007669"/>
    <property type="project" value="TreeGrafter"/>
</dbReference>
<keyword evidence="4 6" id="KW-0694">RNA-binding</keyword>
<dbReference type="PANTHER" id="PTHR42698:SF1">
    <property type="entry name" value="GTPASE ERA, MITOCHONDRIAL"/>
    <property type="match status" value="1"/>
</dbReference>
<dbReference type="EMBL" id="CAADFL010000514">
    <property type="protein sequence ID" value="VFK17932.1"/>
    <property type="molecule type" value="Genomic_DNA"/>
</dbReference>
<keyword evidence="3 6" id="KW-0547">Nucleotide-binding</keyword>
<dbReference type="HAMAP" id="MF_00367">
    <property type="entry name" value="GTPase_Era"/>
    <property type="match status" value="1"/>
</dbReference>
<organism evidence="11">
    <name type="scientific">Candidatus Kentrum sp. FM</name>
    <dbReference type="NCBI Taxonomy" id="2126340"/>
    <lineage>
        <taxon>Bacteria</taxon>
        <taxon>Pseudomonadati</taxon>
        <taxon>Pseudomonadota</taxon>
        <taxon>Gammaproteobacteria</taxon>
        <taxon>Candidatus Kentrum</taxon>
    </lineage>
</organism>
<keyword evidence="6" id="KW-0963">Cytoplasm</keyword>
<dbReference type="GO" id="GO:0070181">
    <property type="term" value="F:small ribosomal subunit rRNA binding"/>
    <property type="evidence" value="ECO:0007669"/>
    <property type="project" value="UniProtKB-UniRule"/>
</dbReference>
<dbReference type="InterPro" id="IPR027417">
    <property type="entry name" value="P-loop_NTPase"/>
</dbReference>
<feature type="region of interest" description="G1" evidence="7">
    <location>
        <begin position="19"/>
        <end position="26"/>
    </location>
</feature>
<feature type="binding site" evidence="6">
    <location>
        <begin position="19"/>
        <end position="26"/>
    </location>
    <ligand>
        <name>GTP</name>
        <dbReference type="ChEBI" id="CHEBI:37565"/>
    </ligand>
</feature>
<comment type="function">
    <text evidence="6">An essential GTPase that binds both GDP and GTP, with rapid nucleotide exchange. Plays a role in 16S rRNA processing and 30S ribosomal subunit biogenesis and possibly also in cell cycle regulation and energy metabolism.</text>
</comment>
<feature type="binding site" evidence="6">
    <location>
        <begin position="128"/>
        <end position="131"/>
    </location>
    <ligand>
        <name>GTP</name>
        <dbReference type="ChEBI" id="CHEBI:37565"/>
    </ligand>
</feature>
<dbReference type="SUPFAM" id="SSF52540">
    <property type="entry name" value="P-loop containing nucleoside triphosphate hydrolases"/>
    <property type="match status" value="1"/>
</dbReference>
<feature type="region of interest" description="G5" evidence="7">
    <location>
        <begin position="158"/>
        <end position="160"/>
    </location>
</feature>
<keyword evidence="6" id="KW-0690">Ribosome biogenesis</keyword>
<evidence type="ECO:0000256" key="3">
    <source>
        <dbReference type="ARBA" id="ARBA00022741"/>
    </source>
</evidence>
<gene>
    <name evidence="6" type="primary">era</name>
    <name evidence="12" type="ORF">BECKFM1743A_GA0114220_104762</name>
    <name evidence="13" type="ORF">BECKFM1743B_GA0114221_105142</name>
    <name evidence="11" type="ORF">BECKFM1743C_GA0114222_102912</name>
</gene>
<dbReference type="FunFam" id="3.40.50.300:FF:000094">
    <property type="entry name" value="GTPase Era"/>
    <property type="match status" value="1"/>
</dbReference>
<evidence type="ECO:0000259" key="9">
    <source>
        <dbReference type="PROSITE" id="PS50823"/>
    </source>
</evidence>
<evidence type="ECO:0000313" key="13">
    <source>
        <dbReference type="EMBL" id="VFK17932.1"/>
    </source>
</evidence>
<dbReference type="GO" id="GO:0003924">
    <property type="term" value="F:GTPase activity"/>
    <property type="evidence" value="ECO:0007669"/>
    <property type="project" value="UniProtKB-UniRule"/>
</dbReference>
<accession>A0A450T4K9</accession>
<dbReference type="Pfam" id="PF07650">
    <property type="entry name" value="KH_2"/>
    <property type="match status" value="1"/>
</dbReference>
<keyword evidence="5 6" id="KW-0342">GTP-binding</keyword>
<dbReference type="InterPro" id="IPR006073">
    <property type="entry name" value="GTP-bd"/>
</dbReference>
<evidence type="ECO:0000256" key="4">
    <source>
        <dbReference type="ARBA" id="ARBA00022884"/>
    </source>
</evidence>
<dbReference type="InterPro" id="IPR015946">
    <property type="entry name" value="KH_dom-like_a/b"/>
</dbReference>
<dbReference type="GO" id="GO:0005525">
    <property type="term" value="F:GTP binding"/>
    <property type="evidence" value="ECO:0007669"/>
    <property type="project" value="UniProtKB-UniRule"/>
</dbReference>
<dbReference type="CDD" id="cd22534">
    <property type="entry name" value="KH-II_Era"/>
    <property type="match status" value="1"/>
</dbReference>
<feature type="binding site" evidence="6">
    <location>
        <begin position="66"/>
        <end position="70"/>
    </location>
    <ligand>
        <name>GTP</name>
        <dbReference type="ChEBI" id="CHEBI:37565"/>
    </ligand>
</feature>
<evidence type="ECO:0000256" key="6">
    <source>
        <dbReference type="HAMAP-Rule" id="MF_00367"/>
    </source>
</evidence>
<evidence type="ECO:0000313" key="11">
    <source>
        <dbReference type="EMBL" id="VFJ61302.1"/>
    </source>
</evidence>
<dbReference type="Gene3D" id="3.40.50.300">
    <property type="entry name" value="P-loop containing nucleotide triphosphate hydrolases"/>
    <property type="match status" value="1"/>
</dbReference>
<evidence type="ECO:0000256" key="7">
    <source>
        <dbReference type="PROSITE-ProRule" id="PRU01050"/>
    </source>
</evidence>
<dbReference type="Pfam" id="PF01926">
    <property type="entry name" value="MMR_HSR1"/>
    <property type="match status" value="1"/>
</dbReference>
<feature type="domain" description="KH type-2" evidence="9">
    <location>
        <begin position="202"/>
        <end position="286"/>
    </location>
</feature>